<comment type="caution">
    <text evidence="2">The sequence shown here is derived from an EMBL/GenBank/DDBJ whole genome shotgun (WGS) entry which is preliminary data.</text>
</comment>
<keyword evidence="1" id="KW-0472">Membrane</keyword>
<protein>
    <submittedName>
        <fullName evidence="2">Uncharacterized protein</fullName>
    </submittedName>
</protein>
<keyword evidence="3" id="KW-1185">Reference proteome</keyword>
<evidence type="ECO:0000256" key="1">
    <source>
        <dbReference type="SAM" id="Phobius"/>
    </source>
</evidence>
<organism evidence="2 3">
    <name type="scientific">Domibacillus enclensis</name>
    <dbReference type="NCBI Taxonomy" id="1017273"/>
    <lineage>
        <taxon>Bacteria</taxon>
        <taxon>Bacillati</taxon>
        <taxon>Bacillota</taxon>
        <taxon>Bacilli</taxon>
        <taxon>Bacillales</taxon>
        <taxon>Bacillaceae</taxon>
        <taxon>Domibacillus</taxon>
    </lineage>
</organism>
<accession>A0ABX4E4E4</accession>
<keyword evidence="1" id="KW-1133">Transmembrane helix</keyword>
<evidence type="ECO:0000313" key="3">
    <source>
        <dbReference type="Proteomes" id="UP000215545"/>
    </source>
</evidence>
<keyword evidence="1" id="KW-0812">Transmembrane</keyword>
<sequence>MFEKDRNISATTGFHMPMTGKAGIRSQTPAFRSISQIILKSFNKDGSILSICSTTLPKIVCHAIGLLYGFFMRVMMMQIE</sequence>
<gene>
    <name evidence="2" type="ORF">B1B05_18435</name>
</gene>
<dbReference type="EMBL" id="MWSK01000015">
    <property type="protein sequence ID" value="OXS73425.1"/>
    <property type="molecule type" value="Genomic_DNA"/>
</dbReference>
<feature type="transmembrane region" description="Helical" evidence="1">
    <location>
        <begin position="48"/>
        <end position="71"/>
    </location>
</feature>
<evidence type="ECO:0000313" key="2">
    <source>
        <dbReference type="EMBL" id="OXS73425.1"/>
    </source>
</evidence>
<proteinExistence type="predicted"/>
<dbReference type="Proteomes" id="UP000215545">
    <property type="component" value="Unassembled WGS sequence"/>
</dbReference>
<name>A0ABX4E4E4_9BACI</name>
<reference evidence="3" key="1">
    <citation type="submission" date="2017-03" db="EMBL/GenBank/DDBJ databases">
        <title>Bacillus sp. V-88(T) DSM27956, whole genome shotgun sequencing project.</title>
        <authorList>
            <person name="Dastager S.G."/>
            <person name="Neurgaonkar P.S."/>
            <person name="Dharne M.S."/>
        </authorList>
    </citation>
    <scope>NUCLEOTIDE SEQUENCE [LARGE SCALE GENOMIC DNA]</scope>
    <source>
        <strain evidence="3">DSM 25145</strain>
    </source>
</reference>